<dbReference type="RefSeq" id="WP_345415593.1">
    <property type="nucleotide sequence ID" value="NZ_AP031496.1"/>
</dbReference>
<evidence type="ECO:0000313" key="1">
    <source>
        <dbReference type="EMBL" id="GAA4929683.1"/>
    </source>
</evidence>
<gene>
    <name evidence="1" type="ORF">GCM10025791_01740</name>
</gene>
<dbReference type="EMBL" id="BAABLX010000001">
    <property type="protein sequence ID" value="GAA4929683.1"/>
    <property type="molecule type" value="Genomic_DNA"/>
</dbReference>
<name>A0AAV3TXX9_9ALTE</name>
<comment type="caution">
    <text evidence="1">The sequence shown here is derived from an EMBL/GenBank/DDBJ whole genome shotgun (WGS) entry which is preliminary data.</text>
</comment>
<protein>
    <submittedName>
        <fullName evidence="1">Uncharacterized protein</fullName>
    </submittedName>
</protein>
<accession>A0AAV3TXX9</accession>
<organism evidence="1 2">
    <name type="scientific">Halioxenophilus aromaticivorans</name>
    <dbReference type="NCBI Taxonomy" id="1306992"/>
    <lineage>
        <taxon>Bacteria</taxon>
        <taxon>Pseudomonadati</taxon>
        <taxon>Pseudomonadota</taxon>
        <taxon>Gammaproteobacteria</taxon>
        <taxon>Alteromonadales</taxon>
        <taxon>Alteromonadaceae</taxon>
        <taxon>Halioxenophilus</taxon>
    </lineage>
</organism>
<sequence>MNYESLVYGFIIDECEGDADRIQTNRQAMLALPSVQEWPFLSQEMFSLPDDNTINFSQVVHFGASYKGIEYEWESWISHFEKLLQRMYWVSAKVHLDTVISGTHTFTWETDGAFHVPGSDDIRVQCEWSREGSL</sequence>
<dbReference type="AlphaFoldDB" id="A0AAV3TXX9"/>
<reference evidence="2" key="1">
    <citation type="journal article" date="2019" name="Int. J. Syst. Evol. Microbiol.">
        <title>The Global Catalogue of Microorganisms (GCM) 10K type strain sequencing project: providing services to taxonomists for standard genome sequencing and annotation.</title>
        <authorList>
            <consortium name="The Broad Institute Genomics Platform"/>
            <consortium name="The Broad Institute Genome Sequencing Center for Infectious Disease"/>
            <person name="Wu L."/>
            <person name="Ma J."/>
        </authorList>
    </citation>
    <scope>NUCLEOTIDE SEQUENCE [LARGE SCALE GENOMIC DNA]</scope>
    <source>
        <strain evidence="2">JCM 19134</strain>
    </source>
</reference>
<dbReference type="Proteomes" id="UP001409585">
    <property type="component" value="Unassembled WGS sequence"/>
</dbReference>
<keyword evidence="2" id="KW-1185">Reference proteome</keyword>
<proteinExistence type="predicted"/>
<evidence type="ECO:0000313" key="2">
    <source>
        <dbReference type="Proteomes" id="UP001409585"/>
    </source>
</evidence>